<dbReference type="EMBL" id="CP134145">
    <property type="protein sequence ID" value="WNC74016.1"/>
    <property type="molecule type" value="Genomic_DNA"/>
</dbReference>
<evidence type="ECO:0000313" key="5">
    <source>
        <dbReference type="EMBL" id="WNC74016.1"/>
    </source>
</evidence>
<evidence type="ECO:0000313" key="6">
    <source>
        <dbReference type="Proteomes" id="UP001258994"/>
    </source>
</evidence>
<keyword evidence="1" id="KW-0805">Transcription regulation</keyword>
<organism evidence="5 6">
    <name type="scientific">Thalassotalea psychrophila</name>
    <dbReference type="NCBI Taxonomy" id="3065647"/>
    <lineage>
        <taxon>Bacteria</taxon>
        <taxon>Pseudomonadati</taxon>
        <taxon>Pseudomonadota</taxon>
        <taxon>Gammaproteobacteria</taxon>
        <taxon>Alteromonadales</taxon>
        <taxon>Colwelliaceae</taxon>
        <taxon>Thalassotalea</taxon>
    </lineage>
</organism>
<dbReference type="PANTHER" id="PTHR47894:SF4">
    <property type="entry name" value="HTH-TYPE TRANSCRIPTIONAL REGULATOR GADX"/>
    <property type="match status" value="1"/>
</dbReference>
<keyword evidence="6" id="KW-1185">Reference proteome</keyword>
<dbReference type="Proteomes" id="UP001258994">
    <property type="component" value="Chromosome"/>
</dbReference>
<dbReference type="RefSeq" id="WP_348393126.1">
    <property type="nucleotide sequence ID" value="NZ_CP134145.1"/>
</dbReference>
<sequence length="327" mass="37492">MKTLHLINSQSLLPIIAYLKLQKLDVKSLLYQSGLPVELASKDCKVKAVANYQYWQFISMCQQQLNRPDFGYRLVKEIKLATMKPIFDQVCDKSLSLYDGLNMLVRLMSHISTHASYGLSQQKNGIWLYGSSVEIEEEVLPPLEQISIANMIGFVRYYLGDNWQPSAITLQHKDETNETCKYFPNSLVTDVQTKTGIFIGKVHLGKINYKFTLENLIGNSEIDIDFSDKLYQLLSHYAGLGFPTIDKLSELVGLSLRQIQRRLVKENTSYRDILNKVKFDTACQELTQTNKRIIDISQLLDYTDASHFGRAFRKISGMSPKQYRAIH</sequence>
<dbReference type="PANTHER" id="PTHR47894">
    <property type="entry name" value="HTH-TYPE TRANSCRIPTIONAL REGULATOR GADX"/>
    <property type="match status" value="1"/>
</dbReference>
<accession>A0ABY9TZH7</accession>
<dbReference type="InterPro" id="IPR018060">
    <property type="entry name" value="HTH_AraC"/>
</dbReference>
<keyword evidence="2" id="KW-0238">DNA-binding</keyword>
<evidence type="ECO:0000256" key="2">
    <source>
        <dbReference type="ARBA" id="ARBA00023125"/>
    </source>
</evidence>
<dbReference type="SMART" id="SM00342">
    <property type="entry name" value="HTH_ARAC"/>
    <property type="match status" value="1"/>
</dbReference>
<name>A0ABY9TZH7_9GAMM</name>
<dbReference type="SUPFAM" id="SSF46689">
    <property type="entry name" value="Homeodomain-like"/>
    <property type="match status" value="1"/>
</dbReference>
<evidence type="ECO:0000256" key="1">
    <source>
        <dbReference type="ARBA" id="ARBA00023015"/>
    </source>
</evidence>
<evidence type="ECO:0000256" key="3">
    <source>
        <dbReference type="ARBA" id="ARBA00023163"/>
    </source>
</evidence>
<dbReference type="Pfam" id="PF12833">
    <property type="entry name" value="HTH_18"/>
    <property type="match status" value="1"/>
</dbReference>
<feature type="domain" description="HTH araC/xylS-type" evidence="4">
    <location>
        <begin position="228"/>
        <end position="326"/>
    </location>
</feature>
<dbReference type="PRINTS" id="PR00032">
    <property type="entry name" value="HTHARAC"/>
</dbReference>
<gene>
    <name evidence="5" type="ORF">RGQ13_08490</name>
</gene>
<dbReference type="Gene3D" id="1.10.10.60">
    <property type="entry name" value="Homeodomain-like"/>
    <property type="match status" value="1"/>
</dbReference>
<dbReference type="PROSITE" id="PS01124">
    <property type="entry name" value="HTH_ARAC_FAMILY_2"/>
    <property type="match status" value="1"/>
</dbReference>
<dbReference type="InterPro" id="IPR009057">
    <property type="entry name" value="Homeodomain-like_sf"/>
</dbReference>
<dbReference type="InterPro" id="IPR020449">
    <property type="entry name" value="Tscrpt_reg_AraC-type_HTH"/>
</dbReference>
<evidence type="ECO:0000259" key="4">
    <source>
        <dbReference type="PROSITE" id="PS01124"/>
    </source>
</evidence>
<keyword evidence="3" id="KW-0804">Transcription</keyword>
<proteinExistence type="predicted"/>
<protein>
    <submittedName>
        <fullName evidence="5">Helix-turn-helix transcriptional regulator</fullName>
    </submittedName>
</protein>
<reference evidence="6" key="1">
    <citation type="submission" date="2023-09" db="EMBL/GenBank/DDBJ databases">
        <authorList>
            <person name="Li S."/>
            <person name="Li X."/>
            <person name="Zhang C."/>
            <person name="Zhao Z."/>
        </authorList>
    </citation>
    <scope>NUCLEOTIDE SEQUENCE [LARGE SCALE GENOMIC DNA]</scope>
    <source>
        <strain evidence="6">SQ149</strain>
    </source>
</reference>